<proteinExistence type="predicted"/>
<keyword evidence="2" id="KW-1185">Reference proteome</keyword>
<protein>
    <submittedName>
        <fullName evidence="1">Uncharacterized protein</fullName>
    </submittedName>
</protein>
<sequence length="67" mass="6966">MKGGVGGCSVVAAHSFPQIVVVAICFLPPRWSDMAGGGGRASGHRAVVGSLSRDELTELEVSWIELN</sequence>
<dbReference type="Proteomes" id="UP001472677">
    <property type="component" value="Unassembled WGS sequence"/>
</dbReference>
<dbReference type="EMBL" id="JBBPBM010000003">
    <property type="protein sequence ID" value="KAK8593659.1"/>
    <property type="molecule type" value="Genomic_DNA"/>
</dbReference>
<gene>
    <name evidence="1" type="ORF">V6N12_045735</name>
</gene>
<evidence type="ECO:0000313" key="1">
    <source>
        <dbReference type="EMBL" id="KAK8593659.1"/>
    </source>
</evidence>
<reference evidence="1 2" key="1">
    <citation type="journal article" date="2024" name="G3 (Bethesda)">
        <title>Genome assembly of Hibiscus sabdariffa L. provides insights into metabolisms of medicinal natural products.</title>
        <authorList>
            <person name="Kim T."/>
        </authorList>
    </citation>
    <scope>NUCLEOTIDE SEQUENCE [LARGE SCALE GENOMIC DNA]</scope>
    <source>
        <strain evidence="1">TK-2024</strain>
        <tissue evidence="1">Old leaves</tissue>
    </source>
</reference>
<organism evidence="1 2">
    <name type="scientific">Hibiscus sabdariffa</name>
    <name type="common">roselle</name>
    <dbReference type="NCBI Taxonomy" id="183260"/>
    <lineage>
        <taxon>Eukaryota</taxon>
        <taxon>Viridiplantae</taxon>
        <taxon>Streptophyta</taxon>
        <taxon>Embryophyta</taxon>
        <taxon>Tracheophyta</taxon>
        <taxon>Spermatophyta</taxon>
        <taxon>Magnoliopsida</taxon>
        <taxon>eudicotyledons</taxon>
        <taxon>Gunneridae</taxon>
        <taxon>Pentapetalae</taxon>
        <taxon>rosids</taxon>
        <taxon>malvids</taxon>
        <taxon>Malvales</taxon>
        <taxon>Malvaceae</taxon>
        <taxon>Malvoideae</taxon>
        <taxon>Hibiscus</taxon>
    </lineage>
</organism>
<name>A0ABR2G483_9ROSI</name>
<accession>A0ABR2G483</accession>
<comment type="caution">
    <text evidence="1">The sequence shown here is derived from an EMBL/GenBank/DDBJ whole genome shotgun (WGS) entry which is preliminary data.</text>
</comment>
<evidence type="ECO:0000313" key="2">
    <source>
        <dbReference type="Proteomes" id="UP001472677"/>
    </source>
</evidence>